<feature type="compositionally biased region" description="Basic and acidic residues" evidence="1">
    <location>
        <begin position="436"/>
        <end position="445"/>
    </location>
</feature>
<feature type="compositionally biased region" description="Acidic residues" evidence="1">
    <location>
        <begin position="151"/>
        <end position="162"/>
    </location>
</feature>
<protein>
    <recommendedName>
        <fullName evidence="2">DUF7587 domain-containing protein</fullName>
    </recommendedName>
</protein>
<accession>U1HQH3</accession>
<evidence type="ECO:0000259" key="2">
    <source>
        <dbReference type="Pfam" id="PF24494"/>
    </source>
</evidence>
<feature type="compositionally biased region" description="Basic and acidic residues" evidence="1">
    <location>
        <begin position="129"/>
        <end position="139"/>
    </location>
</feature>
<feature type="compositionally biased region" description="Acidic residues" evidence="1">
    <location>
        <begin position="570"/>
        <end position="579"/>
    </location>
</feature>
<dbReference type="EMBL" id="KE721068">
    <property type="protein sequence ID" value="ERF72660.1"/>
    <property type="molecule type" value="Genomic_DNA"/>
</dbReference>
<dbReference type="eggNOG" id="ENOG502T5UV">
    <property type="taxonomic scope" value="Eukaryota"/>
</dbReference>
<gene>
    <name evidence="3" type="ORF">EPUS_05714</name>
</gene>
<name>U1HQH3_ENDPU</name>
<feature type="compositionally biased region" description="Basic and acidic residues" evidence="1">
    <location>
        <begin position="549"/>
        <end position="560"/>
    </location>
</feature>
<dbReference type="GeneID" id="19240662"/>
<evidence type="ECO:0000313" key="3">
    <source>
        <dbReference type="EMBL" id="ERF72660.1"/>
    </source>
</evidence>
<dbReference type="AlphaFoldDB" id="U1HQH3"/>
<sequence length="633" mass="70102">MFPNGRIEDLTLGLPNIKQVKAASRKDLPPVMWRVYSRASAGDNSEAAFLAHALSERVAHKYGLKAGSRSRRVEDVDQTEMRGMLSNHLGWHKKNGGFESRFISVTSSPLFALQLAIQKHARMKREERLAKRAAEEAARKKMKRADKKSELDEEQDDEDSDIEIPKKKARVNVPEGDIFISIIDTSTLPKGTTIYKANVMLAAYENGKPLTQNPEFFVAEYLVWETLKVDSCHVSFDTLLNKGFLTLFDDFKQSPNNLQTQVQNLRSSLFDWGPLQDKKRTAIPHRRFSAAMRLAASFADKWQLPMFVAFLSLLRRWHTDDSIILRAVQAIEDGFIGLPDRLDLPQKRPSRNSGVPEIAGYEQLMWTLCQYLKGEKGVQGEDEPSKGLPVGNLMARGKGMRGTLPYFVAPILKKRPPRFKLEPKLKVKQEVKVENNVDAGAKEEAQNTSSSSIPTDMPDPSKKRKSPEANDQEKQAGGSPQEVDQVPVLKKVKTTNDASNTQPLAEPASAGSDATQLAPLYNESMGEVAAGDAGGLAPDQMIDQTAAENENHVSFEDCRGNNETGTSEWEGFDSDDDVEGGNQLSEAEDNAALGEGFAVGYDIQPANEGKLGTEKEDGKEDKTDQKQSDADHV</sequence>
<proteinExistence type="predicted"/>
<feature type="compositionally biased region" description="Basic and acidic residues" evidence="1">
    <location>
        <begin position="611"/>
        <end position="633"/>
    </location>
</feature>
<dbReference type="Proteomes" id="UP000019373">
    <property type="component" value="Unassembled WGS sequence"/>
</dbReference>
<keyword evidence="4" id="KW-1185">Reference proteome</keyword>
<evidence type="ECO:0000313" key="4">
    <source>
        <dbReference type="Proteomes" id="UP000019373"/>
    </source>
</evidence>
<dbReference type="HOGENOM" id="CLU_432129_0_0_1"/>
<feature type="region of interest" description="Disordered" evidence="1">
    <location>
        <begin position="436"/>
        <end position="633"/>
    </location>
</feature>
<dbReference type="Pfam" id="PF24494">
    <property type="entry name" value="DUF7587"/>
    <property type="match status" value="1"/>
</dbReference>
<dbReference type="RefSeq" id="XP_007801737.1">
    <property type="nucleotide sequence ID" value="XM_007803546.1"/>
</dbReference>
<organism evidence="3 4">
    <name type="scientific">Endocarpon pusillum (strain Z07020 / HMAS-L-300199)</name>
    <name type="common">Lichen-forming fungus</name>
    <dbReference type="NCBI Taxonomy" id="1263415"/>
    <lineage>
        <taxon>Eukaryota</taxon>
        <taxon>Fungi</taxon>
        <taxon>Dikarya</taxon>
        <taxon>Ascomycota</taxon>
        <taxon>Pezizomycotina</taxon>
        <taxon>Eurotiomycetes</taxon>
        <taxon>Chaetothyriomycetidae</taxon>
        <taxon>Verrucariales</taxon>
        <taxon>Verrucariaceae</taxon>
        <taxon>Endocarpon</taxon>
    </lineage>
</organism>
<evidence type="ECO:0000256" key="1">
    <source>
        <dbReference type="SAM" id="MobiDB-lite"/>
    </source>
</evidence>
<dbReference type="InterPro" id="IPR056009">
    <property type="entry name" value="DUF7587"/>
</dbReference>
<reference evidence="4" key="1">
    <citation type="journal article" date="2014" name="BMC Genomics">
        <title>Genome characteristics reveal the impact of lichenization on lichen-forming fungus Endocarpon pusillum Hedwig (Verrucariales, Ascomycota).</title>
        <authorList>
            <person name="Wang Y.-Y."/>
            <person name="Liu B."/>
            <person name="Zhang X.-Y."/>
            <person name="Zhou Q.-M."/>
            <person name="Zhang T."/>
            <person name="Li H."/>
            <person name="Yu Y.-F."/>
            <person name="Zhang X.-L."/>
            <person name="Hao X.-Y."/>
            <person name="Wang M."/>
            <person name="Wang L."/>
            <person name="Wei J.-C."/>
        </authorList>
    </citation>
    <scope>NUCLEOTIDE SEQUENCE [LARGE SCALE GENOMIC DNA]</scope>
    <source>
        <strain evidence="4">Z07020 / HMAS-L-300199</strain>
    </source>
</reference>
<feature type="domain" description="DUF7587" evidence="2">
    <location>
        <begin position="28"/>
        <end position="122"/>
    </location>
</feature>
<feature type="region of interest" description="Disordered" evidence="1">
    <location>
        <begin position="129"/>
        <end position="167"/>
    </location>
</feature>